<evidence type="ECO:0000313" key="1">
    <source>
        <dbReference type="EMBL" id="APF17798.1"/>
    </source>
</evidence>
<dbReference type="AlphaFoldDB" id="A0A1J1C5F8"/>
<protein>
    <submittedName>
        <fullName evidence="1">Uncharacterized protein</fullName>
    </submittedName>
</protein>
<accession>A0A1J1C5F8</accession>
<dbReference type="Proteomes" id="UP000183868">
    <property type="component" value="Chromosome"/>
</dbReference>
<sequence length="37" mass="4359">MLFSFKRFGLKIENEISETKKIEVILLNKVQKPPLNL</sequence>
<dbReference type="EMBL" id="CP018099">
    <property type="protein sequence ID" value="APF17798.1"/>
    <property type="molecule type" value="Genomic_DNA"/>
</dbReference>
<gene>
    <name evidence="1" type="ORF">Cabys_1049</name>
</gene>
<proteinExistence type="predicted"/>
<dbReference type="KEGG" id="caby:Cabys_1049"/>
<name>A0A1J1C5F8_CALAY</name>
<organism evidence="1 2">
    <name type="scientific">Caldithrix abyssi DSM 13497</name>
    <dbReference type="NCBI Taxonomy" id="880073"/>
    <lineage>
        <taxon>Bacteria</taxon>
        <taxon>Pseudomonadati</taxon>
        <taxon>Calditrichota</taxon>
        <taxon>Calditrichia</taxon>
        <taxon>Calditrichales</taxon>
        <taxon>Calditrichaceae</taxon>
        <taxon>Caldithrix</taxon>
    </lineage>
</organism>
<reference evidence="1 2" key="1">
    <citation type="submission" date="2016-11" db="EMBL/GenBank/DDBJ databases">
        <title>Genomic analysis of Caldithrix abyssi and proposal of a novel bacterial phylum Caldithrichaeota.</title>
        <authorList>
            <person name="Kublanov I."/>
            <person name="Sigalova O."/>
            <person name="Gavrilov S."/>
            <person name="Lebedinsky A."/>
            <person name="Ivanova N."/>
            <person name="Daum C."/>
            <person name="Reddy T."/>
            <person name="Klenk H.P."/>
            <person name="Goker M."/>
            <person name="Reva O."/>
            <person name="Miroshnichenko M."/>
            <person name="Kyprides N."/>
            <person name="Woyke T."/>
            <person name="Gelfand M."/>
        </authorList>
    </citation>
    <scope>NUCLEOTIDE SEQUENCE [LARGE SCALE GENOMIC DNA]</scope>
    <source>
        <strain evidence="1 2">LF13</strain>
    </source>
</reference>
<evidence type="ECO:0000313" key="2">
    <source>
        <dbReference type="Proteomes" id="UP000183868"/>
    </source>
</evidence>